<proteinExistence type="predicted"/>
<keyword evidence="4" id="KW-1185">Reference proteome</keyword>
<accession>A0ABV9DPN0</accession>
<dbReference type="EMBL" id="JBHSFU010000015">
    <property type="protein sequence ID" value="MFC4560063.1"/>
    <property type="molecule type" value="Genomic_DNA"/>
</dbReference>
<dbReference type="PROSITE" id="PS51257">
    <property type="entry name" value="PROKAR_LIPOPROTEIN"/>
    <property type="match status" value="1"/>
</dbReference>
<keyword evidence="1" id="KW-0732">Signal</keyword>
<feature type="domain" description="YtkA-like" evidence="2">
    <location>
        <begin position="37"/>
        <end position="118"/>
    </location>
</feature>
<evidence type="ECO:0000259" key="2">
    <source>
        <dbReference type="Pfam" id="PF13115"/>
    </source>
</evidence>
<feature type="domain" description="YtkA-like" evidence="2">
    <location>
        <begin position="148"/>
        <end position="228"/>
    </location>
</feature>
<dbReference type="Proteomes" id="UP001595989">
    <property type="component" value="Unassembled WGS sequence"/>
</dbReference>
<sequence>MKKLIALIIFLSVMFIAACGSSGDSIEGETNANTSLEPLKVEFITKPDTFQPGKEGTIEVKVTQGDQNVTDADEVLFEIWNKGHQDKSEKYEAENKGKGVYSLKHSFNEKGVYKVTAHVTARSMHTMPAKEFNVGRVEEKHAHGNHHDENNLMVMLMKEDTIQANKEATLMAHLQKDNKPLTGASVRFEYWMEGQDKHTFVETEEKEAGKYQAKIMFNEPGNYTVKTHVKKDDLHSHKEETIEVQ</sequence>
<organism evidence="3 4">
    <name type="scientific">Virgibacillus kekensis</name>
    <dbReference type="NCBI Taxonomy" id="202261"/>
    <lineage>
        <taxon>Bacteria</taxon>
        <taxon>Bacillati</taxon>
        <taxon>Bacillota</taxon>
        <taxon>Bacilli</taxon>
        <taxon>Bacillales</taxon>
        <taxon>Bacillaceae</taxon>
        <taxon>Virgibacillus</taxon>
    </lineage>
</organism>
<feature type="signal peptide" evidence="1">
    <location>
        <begin position="1"/>
        <end position="17"/>
    </location>
</feature>
<comment type="caution">
    <text evidence="3">The sequence shown here is derived from an EMBL/GenBank/DDBJ whole genome shotgun (WGS) entry which is preliminary data.</text>
</comment>
<dbReference type="Pfam" id="PF13115">
    <property type="entry name" value="YtkA"/>
    <property type="match status" value="2"/>
</dbReference>
<evidence type="ECO:0000313" key="4">
    <source>
        <dbReference type="Proteomes" id="UP001595989"/>
    </source>
</evidence>
<protein>
    <submittedName>
        <fullName evidence="3">FixH family protein</fullName>
    </submittedName>
</protein>
<name>A0ABV9DPN0_9BACI</name>
<dbReference type="InterPro" id="IPR032693">
    <property type="entry name" value="YtkA-like_dom"/>
</dbReference>
<feature type="chain" id="PRO_5047500265" evidence="1">
    <location>
        <begin position="18"/>
        <end position="245"/>
    </location>
</feature>
<dbReference type="Gene3D" id="2.60.40.10">
    <property type="entry name" value="Immunoglobulins"/>
    <property type="match status" value="1"/>
</dbReference>
<gene>
    <name evidence="3" type="ORF">ACFO3D_18040</name>
</gene>
<reference evidence="4" key="1">
    <citation type="journal article" date="2019" name="Int. J. Syst. Evol. Microbiol.">
        <title>The Global Catalogue of Microorganisms (GCM) 10K type strain sequencing project: providing services to taxonomists for standard genome sequencing and annotation.</title>
        <authorList>
            <consortium name="The Broad Institute Genomics Platform"/>
            <consortium name="The Broad Institute Genome Sequencing Center for Infectious Disease"/>
            <person name="Wu L."/>
            <person name="Ma J."/>
        </authorList>
    </citation>
    <scope>NUCLEOTIDE SEQUENCE [LARGE SCALE GENOMIC DNA]</scope>
    <source>
        <strain evidence="4">CGMCC 4.7426</strain>
    </source>
</reference>
<evidence type="ECO:0000313" key="3">
    <source>
        <dbReference type="EMBL" id="MFC4560063.1"/>
    </source>
</evidence>
<dbReference type="RefSeq" id="WP_390299469.1">
    <property type="nucleotide sequence ID" value="NZ_JBHSFU010000015.1"/>
</dbReference>
<evidence type="ECO:0000256" key="1">
    <source>
        <dbReference type="SAM" id="SignalP"/>
    </source>
</evidence>
<dbReference type="InterPro" id="IPR013783">
    <property type="entry name" value="Ig-like_fold"/>
</dbReference>